<sequence>ERSADRGRGASGGPVPPLRPGDRPVRAGGLPVRHPGLRLGLHGCRDDLAHLQHRDRGGAERADGRPVGGLLPDSGLRCPAGRGDGEGARAAHSVRGSVGRLPEAGRHGVLRGDGRDRLRLGRRLRVLHRRGRAVLRPDLSAGRGSGLPGAAHLRRVRPRRLHRANGDRDRAHPLGPFVHAEDPPAPPRARRGYRAARELQLHGLALRAGGVPDRVCRAAPLCRHHHRVARHGAADDPGRAPGGGGARHDQPQRVRHPPHLLCPELLLPRPPALRPHHGVEAVEEDAPGRRRPGLHEAPRPRAVRPVPAAEGAVPPPAHKGDEVRTDLPARLVL</sequence>
<feature type="non-terminal residue" evidence="2">
    <location>
        <position position="1"/>
    </location>
</feature>
<organism evidence="2">
    <name type="scientific">uncultured Rubrobacteraceae bacterium</name>
    <dbReference type="NCBI Taxonomy" id="349277"/>
    <lineage>
        <taxon>Bacteria</taxon>
        <taxon>Bacillati</taxon>
        <taxon>Actinomycetota</taxon>
        <taxon>Rubrobacteria</taxon>
        <taxon>Rubrobacterales</taxon>
        <taxon>Rubrobacteraceae</taxon>
        <taxon>environmental samples</taxon>
    </lineage>
</organism>
<feature type="compositionally biased region" description="Basic and acidic residues" evidence="1">
    <location>
        <begin position="103"/>
        <end position="113"/>
    </location>
</feature>
<feature type="compositionally biased region" description="Basic and acidic residues" evidence="1">
    <location>
        <begin position="318"/>
        <end position="327"/>
    </location>
</feature>
<feature type="region of interest" description="Disordered" evidence="1">
    <location>
        <begin position="1"/>
        <end position="33"/>
    </location>
</feature>
<feature type="compositionally biased region" description="Low complexity" evidence="1">
    <location>
        <begin position="303"/>
        <end position="312"/>
    </location>
</feature>
<evidence type="ECO:0000313" key="2">
    <source>
        <dbReference type="EMBL" id="CAA9473627.1"/>
    </source>
</evidence>
<evidence type="ECO:0000256" key="1">
    <source>
        <dbReference type="SAM" id="MobiDB-lite"/>
    </source>
</evidence>
<feature type="region of interest" description="Disordered" evidence="1">
    <location>
        <begin position="164"/>
        <end position="189"/>
    </location>
</feature>
<proteinExistence type="predicted"/>
<accession>A0A6J4RIM8</accession>
<dbReference type="AlphaFoldDB" id="A0A6J4RIM8"/>
<dbReference type="EMBL" id="CADCVI010000140">
    <property type="protein sequence ID" value="CAA9473627.1"/>
    <property type="molecule type" value="Genomic_DNA"/>
</dbReference>
<reference evidence="2" key="1">
    <citation type="submission" date="2020-02" db="EMBL/GenBank/DDBJ databases">
        <authorList>
            <person name="Meier V. D."/>
        </authorList>
    </citation>
    <scope>NUCLEOTIDE SEQUENCE</scope>
    <source>
        <strain evidence="2">AVDCRST_MAG25</strain>
    </source>
</reference>
<feature type="region of interest" description="Disordered" evidence="1">
    <location>
        <begin position="228"/>
        <end position="333"/>
    </location>
</feature>
<feature type="compositionally biased region" description="Basic and acidic residues" evidence="1">
    <location>
        <begin position="55"/>
        <end position="64"/>
    </location>
</feature>
<feature type="non-terminal residue" evidence="2">
    <location>
        <position position="333"/>
    </location>
</feature>
<protein>
    <submittedName>
        <fullName evidence="2">Putative membrane protein</fullName>
    </submittedName>
</protein>
<feature type="region of interest" description="Disordered" evidence="1">
    <location>
        <begin position="55"/>
        <end position="113"/>
    </location>
</feature>
<gene>
    <name evidence="2" type="ORF">AVDCRST_MAG25-2225</name>
</gene>
<name>A0A6J4RIM8_9ACTN</name>